<comment type="caution">
    <text evidence="1">The sequence shown here is derived from an EMBL/GenBank/DDBJ whole genome shotgun (WGS) entry which is preliminary data.</text>
</comment>
<reference evidence="2" key="2">
    <citation type="journal article" date="2019" name="Mol. Plant Microbe Interact.">
        <title>Genome sequence resources for four phytopathogenic fungi from the Colletotrichum orbiculare species complex.</title>
        <authorList>
            <person name="Gan P."/>
            <person name="Tsushima A."/>
            <person name="Narusaka M."/>
            <person name="Narusaka Y."/>
            <person name="Takano Y."/>
            <person name="Kubo Y."/>
            <person name="Shirasu K."/>
        </authorList>
    </citation>
    <scope>GENOME REANNOTATION</scope>
    <source>
        <strain evidence="2">104-T / ATCC 96160 / CBS 514.97 / LARS 414 / MAFF 240422</strain>
    </source>
</reference>
<reference evidence="2" key="1">
    <citation type="journal article" date="2013" name="New Phytol.">
        <title>Comparative genomic and transcriptomic analyses reveal the hemibiotrophic stage shift of Colletotrichum fungi.</title>
        <authorList>
            <person name="Gan P."/>
            <person name="Ikeda K."/>
            <person name="Irieda H."/>
            <person name="Narusaka M."/>
            <person name="O'Connell R.J."/>
            <person name="Narusaka Y."/>
            <person name="Takano Y."/>
            <person name="Kubo Y."/>
            <person name="Shirasu K."/>
        </authorList>
    </citation>
    <scope>NUCLEOTIDE SEQUENCE [LARGE SCALE GENOMIC DNA]</scope>
    <source>
        <strain evidence="2">104-T / ATCC 96160 / CBS 514.97 / LARS 414 / MAFF 240422</strain>
    </source>
</reference>
<dbReference type="EMBL" id="AMCV02000036">
    <property type="protein sequence ID" value="TDZ16211.1"/>
    <property type="molecule type" value="Genomic_DNA"/>
</dbReference>
<sequence>MGLTSRLSPPTSVSVFRCLLFNEQGTTLDIQAYAYPSNRVIHALPQGGNLPMIAESSMDLRRREAEVGDPQVPALSDLKAASLAPSWDDTPHFDVQPFGPPADETIGDPVIWVLAGLC</sequence>
<accession>A0A484FF13</accession>
<keyword evidence="2" id="KW-1185">Reference proteome</keyword>
<protein>
    <submittedName>
        <fullName evidence="1">Uncharacterized protein</fullName>
    </submittedName>
</protein>
<gene>
    <name evidence="1" type="ORF">Cob_v010912</name>
</gene>
<dbReference type="AlphaFoldDB" id="A0A484FF13"/>
<proteinExistence type="predicted"/>
<organism evidence="1 2">
    <name type="scientific">Colletotrichum orbiculare (strain 104-T / ATCC 96160 / CBS 514.97 / LARS 414 / MAFF 240422)</name>
    <name type="common">Cucumber anthracnose fungus</name>
    <name type="synonym">Colletotrichum lagenarium</name>
    <dbReference type="NCBI Taxonomy" id="1213857"/>
    <lineage>
        <taxon>Eukaryota</taxon>
        <taxon>Fungi</taxon>
        <taxon>Dikarya</taxon>
        <taxon>Ascomycota</taxon>
        <taxon>Pezizomycotina</taxon>
        <taxon>Sordariomycetes</taxon>
        <taxon>Hypocreomycetidae</taxon>
        <taxon>Glomerellales</taxon>
        <taxon>Glomerellaceae</taxon>
        <taxon>Colletotrichum</taxon>
        <taxon>Colletotrichum orbiculare species complex</taxon>
    </lineage>
</organism>
<evidence type="ECO:0000313" key="2">
    <source>
        <dbReference type="Proteomes" id="UP000014480"/>
    </source>
</evidence>
<name>A0A484FF13_COLOR</name>
<evidence type="ECO:0000313" key="1">
    <source>
        <dbReference type="EMBL" id="TDZ16211.1"/>
    </source>
</evidence>
<dbReference type="Proteomes" id="UP000014480">
    <property type="component" value="Unassembled WGS sequence"/>
</dbReference>